<feature type="transmembrane region" description="Helical" evidence="1">
    <location>
        <begin position="124"/>
        <end position="146"/>
    </location>
</feature>
<gene>
    <name evidence="3" type="ORF">B5808_19180</name>
</gene>
<dbReference type="Proteomes" id="UP000192775">
    <property type="component" value="Plasmid unnamed1"/>
</dbReference>
<reference evidence="3 4" key="1">
    <citation type="submission" date="2017-04" db="EMBL/GenBank/DDBJ databases">
        <authorList>
            <person name="Afonso C.L."/>
            <person name="Miller P.J."/>
            <person name="Scott M.A."/>
            <person name="Spackman E."/>
            <person name="Goraichik I."/>
            <person name="Dimitrov K.M."/>
            <person name="Suarez D.L."/>
            <person name="Swayne D.E."/>
        </authorList>
    </citation>
    <scope>NUCLEOTIDE SEQUENCE [LARGE SCALE GENOMIC DNA]</scope>
    <source>
        <strain evidence="4">XA(T)</strain>
        <plasmid evidence="4">Plasmid unnamed1</plasmid>
    </source>
</reference>
<dbReference type="EMBL" id="CP020716">
    <property type="protein sequence ID" value="ARJ07703.1"/>
    <property type="molecule type" value="Genomic_DNA"/>
</dbReference>
<dbReference type="InterPro" id="IPR025509">
    <property type="entry name" value="DUF4396"/>
</dbReference>
<protein>
    <recommendedName>
        <fullName evidence="2">DUF4396 domain-containing protein</fullName>
    </recommendedName>
</protein>
<geneLocation type="plasmid" evidence="3">
    <name>unnamed1</name>
</geneLocation>
<feature type="domain" description="DUF4396" evidence="2">
    <location>
        <begin position="81"/>
        <end position="231"/>
    </location>
</feature>
<sequence>MFPAWFTVAAIVSLTVAALCAVFVTVDVTLRPQRMSVMNVVWPVTMLFGGLLWLGLYLLRGRTPRTGASQPDGDGSMAGAVAVGASHCGAGCAIGDVIAEFSLALVPGLAAVFGAGTLFQDEMYAAWIADFIFAFGLGIVFQYFAIAPMRNLPVRRGLWEALKADALSITAWQVGMYGVMALAQLAILPALFGTRAAVLSPEFWFVMQIAMLAGFATSYPVNWWLIRAGIKERM</sequence>
<evidence type="ECO:0000259" key="2">
    <source>
        <dbReference type="Pfam" id="PF14342"/>
    </source>
</evidence>
<evidence type="ECO:0000313" key="4">
    <source>
        <dbReference type="Proteomes" id="UP000192775"/>
    </source>
</evidence>
<proteinExistence type="predicted"/>
<evidence type="ECO:0000256" key="1">
    <source>
        <dbReference type="SAM" id="Phobius"/>
    </source>
</evidence>
<feature type="transmembrane region" description="Helical" evidence="1">
    <location>
        <begin position="203"/>
        <end position="226"/>
    </location>
</feature>
<name>A0A1X9LR97_9MICO</name>
<dbReference type="Pfam" id="PF14342">
    <property type="entry name" value="DUF4396"/>
    <property type="match status" value="1"/>
</dbReference>
<feature type="transmembrane region" description="Helical" evidence="1">
    <location>
        <begin position="167"/>
        <end position="191"/>
    </location>
</feature>
<feature type="transmembrane region" description="Helical" evidence="1">
    <location>
        <begin position="40"/>
        <end position="59"/>
    </location>
</feature>
<evidence type="ECO:0000313" key="3">
    <source>
        <dbReference type="EMBL" id="ARJ07703.1"/>
    </source>
</evidence>
<dbReference type="AlphaFoldDB" id="A0A1X9LR97"/>
<dbReference type="KEGG" id="cphy:B5808_19180"/>
<feature type="transmembrane region" description="Helical" evidence="1">
    <location>
        <begin position="6"/>
        <end position="28"/>
    </location>
</feature>
<organism evidence="3 4">
    <name type="scientific">Cnuibacter physcomitrellae</name>
    <dbReference type="NCBI Taxonomy" id="1619308"/>
    <lineage>
        <taxon>Bacteria</taxon>
        <taxon>Bacillati</taxon>
        <taxon>Actinomycetota</taxon>
        <taxon>Actinomycetes</taxon>
        <taxon>Micrococcales</taxon>
        <taxon>Microbacteriaceae</taxon>
        <taxon>Cnuibacter</taxon>
    </lineage>
</organism>
<accession>A0A1X9LR97</accession>
<keyword evidence="4" id="KW-1185">Reference proteome</keyword>
<keyword evidence="1" id="KW-0812">Transmembrane</keyword>
<keyword evidence="1" id="KW-0472">Membrane</keyword>
<keyword evidence="3" id="KW-0614">Plasmid</keyword>
<keyword evidence="1" id="KW-1133">Transmembrane helix</keyword>